<accession>A0A7J7GY81</accession>
<organism evidence="1 2">
    <name type="scientific">Camellia sinensis</name>
    <name type="common">Tea plant</name>
    <name type="synonym">Thea sinensis</name>
    <dbReference type="NCBI Taxonomy" id="4442"/>
    <lineage>
        <taxon>Eukaryota</taxon>
        <taxon>Viridiplantae</taxon>
        <taxon>Streptophyta</taxon>
        <taxon>Embryophyta</taxon>
        <taxon>Tracheophyta</taxon>
        <taxon>Spermatophyta</taxon>
        <taxon>Magnoliopsida</taxon>
        <taxon>eudicotyledons</taxon>
        <taxon>Gunneridae</taxon>
        <taxon>Pentapetalae</taxon>
        <taxon>asterids</taxon>
        <taxon>Ericales</taxon>
        <taxon>Theaceae</taxon>
        <taxon>Camellia</taxon>
    </lineage>
</organism>
<dbReference type="SUPFAM" id="SSF53098">
    <property type="entry name" value="Ribonuclease H-like"/>
    <property type="match status" value="1"/>
</dbReference>
<dbReference type="Gene3D" id="3.30.420.10">
    <property type="entry name" value="Ribonuclease H-like superfamily/Ribonuclease H"/>
    <property type="match status" value="1"/>
</dbReference>
<sequence length="173" mass="19982">MKLNVNALNLIQWVSLCQTIKATFRTCTQTVHGIDFKKNREEGINSREFAEMLLWSGLVYKRPLKRWLTFHSGYDFGFLIKVLTRRELPENLKTFMAMVNFYFGGNVYDIKHWIRNCNGLNGGLERVAKALGVDRVAGKSHQAESDSLLTMQAFLKLLKMVDMSFMLDNLHCI</sequence>
<comment type="caution">
    <text evidence="1">The sequence shown here is derived from an EMBL/GenBank/DDBJ whole genome shotgun (WGS) entry which is preliminary data.</text>
</comment>
<reference evidence="2" key="1">
    <citation type="journal article" date="2020" name="Nat. Commun.">
        <title>Genome assembly of wild tea tree DASZ reveals pedigree and selection history of tea varieties.</title>
        <authorList>
            <person name="Zhang W."/>
            <person name="Zhang Y."/>
            <person name="Qiu H."/>
            <person name="Guo Y."/>
            <person name="Wan H."/>
            <person name="Zhang X."/>
            <person name="Scossa F."/>
            <person name="Alseekh S."/>
            <person name="Zhang Q."/>
            <person name="Wang P."/>
            <person name="Xu L."/>
            <person name="Schmidt M.H."/>
            <person name="Jia X."/>
            <person name="Li D."/>
            <person name="Zhu A."/>
            <person name="Guo F."/>
            <person name="Chen W."/>
            <person name="Ni D."/>
            <person name="Usadel B."/>
            <person name="Fernie A.R."/>
            <person name="Wen W."/>
        </authorList>
    </citation>
    <scope>NUCLEOTIDE SEQUENCE [LARGE SCALE GENOMIC DNA]</scope>
    <source>
        <strain evidence="2">cv. G240</strain>
    </source>
</reference>
<dbReference type="Proteomes" id="UP000593564">
    <property type="component" value="Unassembled WGS sequence"/>
</dbReference>
<reference evidence="1 2" key="2">
    <citation type="submission" date="2020-07" db="EMBL/GenBank/DDBJ databases">
        <title>Genome assembly of wild tea tree DASZ reveals pedigree and selection history of tea varieties.</title>
        <authorList>
            <person name="Zhang W."/>
        </authorList>
    </citation>
    <scope>NUCLEOTIDE SEQUENCE [LARGE SCALE GENOMIC DNA]</scope>
    <source>
        <strain evidence="2">cv. G240</strain>
        <tissue evidence="1">Leaf</tissue>
    </source>
</reference>
<keyword evidence="2" id="KW-1185">Reference proteome</keyword>
<evidence type="ECO:0000313" key="2">
    <source>
        <dbReference type="Proteomes" id="UP000593564"/>
    </source>
</evidence>
<dbReference type="InterPro" id="IPR012337">
    <property type="entry name" value="RNaseH-like_sf"/>
</dbReference>
<proteinExistence type="predicted"/>
<evidence type="ECO:0000313" key="1">
    <source>
        <dbReference type="EMBL" id="KAF5944368.1"/>
    </source>
</evidence>
<protein>
    <submittedName>
        <fullName evidence="1">Uncharacterized protein</fullName>
    </submittedName>
</protein>
<dbReference type="GO" id="GO:0004535">
    <property type="term" value="F:poly(A)-specific ribonuclease activity"/>
    <property type="evidence" value="ECO:0007669"/>
    <property type="project" value="InterPro"/>
</dbReference>
<dbReference type="PANTHER" id="PTHR10797">
    <property type="entry name" value="CCR4-NOT TRANSCRIPTION COMPLEX SUBUNIT"/>
    <property type="match status" value="1"/>
</dbReference>
<name>A0A7J7GY81_CAMSI</name>
<dbReference type="InterPro" id="IPR036397">
    <property type="entry name" value="RNaseH_sf"/>
</dbReference>
<dbReference type="GO" id="GO:0003676">
    <property type="term" value="F:nucleic acid binding"/>
    <property type="evidence" value="ECO:0007669"/>
    <property type="project" value="InterPro"/>
</dbReference>
<dbReference type="InterPro" id="IPR039637">
    <property type="entry name" value="CNOT7/CNOT8/Pop2"/>
</dbReference>
<gene>
    <name evidence="1" type="ORF">HYC85_018445</name>
</gene>
<dbReference type="AlphaFoldDB" id="A0A7J7GY81"/>
<dbReference type="GO" id="GO:0030014">
    <property type="term" value="C:CCR4-NOT complex"/>
    <property type="evidence" value="ECO:0007669"/>
    <property type="project" value="InterPro"/>
</dbReference>
<dbReference type="EMBL" id="JACBKZ010000008">
    <property type="protein sequence ID" value="KAF5944368.1"/>
    <property type="molecule type" value="Genomic_DNA"/>
</dbReference>